<dbReference type="Proteomes" id="UP000650628">
    <property type="component" value="Unassembled WGS sequence"/>
</dbReference>
<feature type="transmembrane region" description="Helical" evidence="1">
    <location>
        <begin position="69"/>
        <end position="90"/>
    </location>
</feature>
<name>A0A8J3TIF6_9ACTN</name>
<dbReference type="AlphaFoldDB" id="A0A8J3TIF6"/>
<dbReference type="InterPro" id="IPR025565">
    <property type="entry name" value="DUF4328"/>
</dbReference>
<dbReference type="EMBL" id="BOOO01000002">
    <property type="protein sequence ID" value="GII26998.1"/>
    <property type="molecule type" value="Genomic_DNA"/>
</dbReference>
<sequence length="232" mass="25120">MYPAPPPIALRPIHGRAVAASVALALNALVALTASVVGVQRVALISEYSADPESVDIADIEAGDSIAEAVAMVQYVAYILAISAFLVWLYRARKNAEPLALWPHRLSTPWLFFGWVVPVVSFWFPKQIMDDIWASSRPGGLHLAPSFAAARRSGLIWAWWLAWLGAVWASKVVSNGFHNPDDLESIRQAVLVGVVTDALFVIAAVLAAMVVLQISRFQEARRSIAAQQVAAA</sequence>
<keyword evidence="4" id="KW-1185">Reference proteome</keyword>
<comment type="caution">
    <text evidence="3">The sequence shown here is derived from an EMBL/GenBank/DDBJ whole genome shotgun (WGS) entry which is preliminary data.</text>
</comment>
<dbReference type="RefSeq" id="WP_203951093.1">
    <property type="nucleotide sequence ID" value="NZ_BOOO01000002.1"/>
</dbReference>
<feature type="domain" description="DUF4328" evidence="2">
    <location>
        <begin position="53"/>
        <end position="215"/>
    </location>
</feature>
<dbReference type="Pfam" id="PF14219">
    <property type="entry name" value="DUF4328"/>
    <property type="match status" value="1"/>
</dbReference>
<evidence type="ECO:0000313" key="3">
    <source>
        <dbReference type="EMBL" id="GII26998.1"/>
    </source>
</evidence>
<evidence type="ECO:0000313" key="4">
    <source>
        <dbReference type="Proteomes" id="UP000650628"/>
    </source>
</evidence>
<evidence type="ECO:0000256" key="1">
    <source>
        <dbReference type="SAM" id="Phobius"/>
    </source>
</evidence>
<keyword evidence="1" id="KW-0472">Membrane</keyword>
<feature type="transmembrane region" description="Helical" evidence="1">
    <location>
        <begin position="20"/>
        <end position="39"/>
    </location>
</feature>
<accession>A0A8J3TIF6</accession>
<protein>
    <recommendedName>
        <fullName evidence="2">DUF4328 domain-containing protein</fullName>
    </recommendedName>
</protein>
<feature type="transmembrane region" description="Helical" evidence="1">
    <location>
        <begin position="189"/>
        <end position="212"/>
    </location>
</feature>
<keyword evidence="1" id="KW-0812">Transmembrane</keyword>
<organism evidence="3 4">
    <name type="scientific">Planotetraspora mira</name>
    <dbReference type="NCBI Taxonomy" id="58121"/>
    <lineage>
        <taxon>Bacteria</taxon>
        <taxon>Bacillati</taxon>
        <taxon>Actinomycetota</taxon>
        <taxon>Actinomycetes</taxon>
        <taxon>Streptosporangiales</taxon>
        <taxon>Streptosporangiaceae</taxon>
        <taxon>Planotetraspora</taxon>
    </lineage>
</organism>
<feature type="transmembrane region" description="Helical" evidence="1">
    <location>
        <begin position="110"/>
        <end position="128"/>
    </location>
</feature>
<feature type="transmembrane region" description="Helical" evidence="1">
    <location>
        <begin position="149"/>
        <end position="169"/>
    </location>
</feature>
<gene>
    <name evidence="3" type="ORF">Pmi06nite_04400</name>
</gene>
<evidence type="ECO:0000259" key="2">
    <source>
        <dbReference type="Pfam" id="PF14219"/>
    </source>
</evidence>
<keyword evidence="1" id="KW-1133">Transmembrane helix</keyword>
<proteinExistence type="predicted"/>
<reference evidence="3 4" key="1">
    <citation type="submission" date="2021-01" db="EMBL/GenBank/DDBJ databases">
        <title>Whole genome shotgun sequence of Planotetraspora mira NBRC 15435.</title>
        <authorList>
            <person name="Komaki H."/>
            <person name="Tamura T."/>
        </authorList>
    </citation>
    <scope>NUCLEOTIDE SEQUENCE [LARGE SCALE GENOMIC DNA]</scope>
    <source>
        <strain evidence="3 4">NBRC 15435</strain>
    </source>
</reference>